<dbReference type="Proteomes" id="UP000001056">
    <property type="component" value="Unassembled WGS sequence"/>
</dbReference>
<evidence type="ECO:0000256" key="1">
    <source>
        <dbReference type="SAM" id="SignalP"/>
    </source>
</evidence>
<name>Q2GZ82_CHAGB</name>
<dbReference type="RefSeq" id="XP_001224378.1">
    <property type="nucleotide sequence ID" value="XM_001224377.1"/>
</dbReference>
<dbReference type="EMBL" id="CH408032">
    <property type="protein sequence ID" value="EAQ88545.1"/>
    <property type="molecule type" value="Genomic_DNA"/>
</dbReference>
<sequence>MWSQKLTISVGALQLLLALGSASEQQVFKNTPRVNLEAGHVHRRQSTSTPPGYSPDFGLCGTGTTCQDACGPNWESCEASTTLSLFCYNKVDLKQTCCACEEGYYCAWQEFGGKVWCCEDRAVFPDTRFFDLHKVQPNSDREWYVVFNQLTMPCDNRDFMGNNNRGFNGQHRGHHCDGSRTGWWMLLRVVNLFVGQRTFFGHFTFGHHHSAPVVILDILWATSGKTSTMSRNSS</sequence>
<dbReference type="OrthoDB" id="5409186at2759"/>
<dbReference type="VEuPathDB" id="FungiDB:CHGG_05164"/>
<evidence type="ECO:0000313" key="3">
    <source>
        <dbReference type="Proteomes" id="UP000001056"/>
    </source>
</evidence>
<dbReference type="InParanoid" id="Q2GZ82"/>
<organism evidence="2 3">
    <name type="scientific">Chaetomium globosum (strain ATCC 6205 / CBS 148.51 / DSM 1962 / NBRC 6347 / NRRL 1970)</name>
    <name type="common">Soil fungus</name>
    <dbReference type="NCBI Taxonomy" id="306901"/>
    <lineage>
        <taxon>Eukaryota</taxon>
        <taxon>Fungi</taxon>
        <taxon>Dikarya</taxon>
        <taxon>Ascomycota</taxon>
        <taxon>Pezizomycotina</taxon>
        <taxon>Sordariomycetes</taxon>
        <taxon>Sordariomycetidae</taxon>
        <taxon>Sordariales</taxon>
        <taxon>Chaetomiaceae</taxon>
        <taxon>Chaetomium</taxon>
    </lineage>
</organism>
<feature type="signal peptide" evidence="1">
    <location>
        <begin position="1"/>
        <end position="22"/>
    </location>
</feature>
<feature type="chain" id="PRO_5004208624" evidence="1">
    <location>
        <begin position="23"/>
        <end position="234"/>
    </location>
</feature>
<keyword evidence="3" id="KW-1185">Reference proteome</keyword>
<proteinExistence type="predicted"/>
<reference evidence="3" key="1">
    <citation type="journal article" date="2015" name="Genome Announc.">
        <title>Draft genome sequence of the cellulolytic fungus Chaetomium globosum.</title>
        <authorList>
            <person name="Cuomo C.A."/>
            <person name="Untereiner W.A."/>
            <person name="Ma L.-J."/>
            <person name="Grabherr M."/>
            <person name="Birren B.W."/>
        </authorList>
    </citation>
    <scope>NUCLEOTIDE SEQUENCE [LARGE SCALE GENOMIC DNA]</scope>
    <source>
        <strain evidence="3">ATCC 6205 / CBS 148.51 / DSM 1962 / NBRC 6347 / NRRL 1970</strain>
    </source>
</reference>
<accession>Q2GZ82</accession>
<dbReference type="AlphaFoldDB" id="Q2GZ82"/>
<evidence type="ECO:0000313" key="2">
    <source>
        <dbReference type="EMBL" id="EAQ88545.1"/>
    </source>
</evidence>
<dbReference type="GeneID" id="4392853"/>
<dbReference type="HOGENOM" id="CLU_1184898_0_0_1"/>
<dbReference type="eggNOG" id="ENOG502T1JU">
    <property type="taxonomic scope" value="Eukaryota"/>
</dbReference>
<keyword evidence="1" id="KW-0732">Signal</keyword>
<protein>
    <submittedName>
        <fullName evidence="2">Uncharacterized protein</fullName>
    </submittedName>
</protein>
<gene>
    <name evidence="2" type="ORF">CHGG_05164</name>
</gene>